<accession>A0A2S7U8T9</accession>
<dbReference type="AlphaFoldDB" id="A0A2S7U8T9"/>
<evidence type="ECO:0000313" key="2">
    <source>
        <dbReference type="Proteomes" id="UP000239747"/>
    </source>
</evidence>
<dbReference type="Pfam" id="PF03702">
    <property type="entry name" value="AnmK"/>
    <property type="match status" value="1"/>
</dbReference>
<dbReference type="GO" id="GO:0016773">
    <property type="term" value="F:phosphotransferase activity, alcohol group as acceptor"/>
    <property type="evidence" value="ECO:0007669"/>
    <property type="project" value="InterPro"/>
</dbReference>
<dbReference type="PANTHER" id="PTHR30605">
    <property type="entry name" value="ANHYDRO-N-ACETYLMURAMIC ACID KINASE"/>
    <property type="match status" value="1"/>
</dbReference>
<reference evidence="1 2" key="1">
    <citation type="submission" date="2017-01" db="EMBL/GenBank/DDBJ databases">
        <title>Trade-off between light-utilization and light-protection in marine flavobacteria.</title>
        <authorList>
            <person name="Kumagai Y."/>
            <person name="Yoshizawa S."/>
            <person name="Kogure K."/>
            <person name="Iwasaki W."/>
        </authorList>
    </citation>
    <scope>NUCLEOTIDE SEQUENCE [LARGE SCALE GENOMIC DNA]</scope>
    <source>
        <strain evidence="1 2">KCTC 32109</strain>
    </source>
</reference>
<dbReference type="GO" id="GO:0006040">
    <property type="term" value="P:amino sugar metabolic process"/>
    <property type="evidence" value="ECO:0007669"/>
    <property type="project" value="InterPro"/>
</dbReference>
<dbReference type="InterPro" id="IPR005338">
    <property type="entry name" value="Anhydro_N_Ac-Mur_kinase"/>
</dbReference>
<dbReference type="InterPro" id="IPR043129">
    <property type="entry name" value="ATPase_NBD"/>
</dbReference>
<dbReference type="EMBL" id="MTPW01000001">
    <property type="protein sequence ID" value="PQJ31017.1"/>
    <property type="molecule type" value="Genomic_DNA"/>
</dbReference>
<evidence type="ECO:0000313" key="1">
    <source>
        <dbReference type="EMBL" id="PQJ31017.1"/>
    </source>
</evidence>
<proteinExistence type="predicted"/>
<dbReference type="PANTHER" id="PTHR30605:SF0">
    <property type="entry name" value="ANHYDRO-N-ACETYLMURAMIC ACID KINASE"/>
    <property type="match status" value="1"/>
</dbReference>
<dbReference type="NCBIfam" id="NF007144">
    <property type="entry name" value="PRK09585.2-3"/>
    <property type="match status" value="1"/>
</dbReference>
<dbReference type="Gene3D" id="3.30.420.40">
    <property type="match status" value="2"/>
</dbReference>
<dbReference type="Proteomes" id="UP000239747">
    <property type="component" value="Unassembled WGS sequence"/>
</dbReference>
<dbReference type="RefSeq" id="WP_105070174.1">
    <property type="nucleotide sequence ID" value="NZ_MTPW01000001.1"/>
</dbReference>
<name>A0A2S7U8T9_9FLAO</name>
<keyword evidence="1" id="KW-0418">Kinase</keyword>
<dbReference type="GO" id="GO:0005524">
    <property type="term" value="F:ATP binding"/>
    <property type="evidence" value="ECO:0007669"/>
    <property type="project" value="InterPro"/>
</dbReference>
<dbReference type="GO" id="GO:0016301">
    <property type="term" value="F:kinase activity"/>
    <property type="evidence" value="ECO:0007669"/>
    <property type="project" value="UniProtKB-KW"/>
</dbReference>
<keyword evidence="2" id="KW-1185">Reference proteome</keyword>
<gene>
    <name evidence="1" type="ORF">BST92_03300</name>
</gene>
<dbReference type="GO" id="GO:0009254">
    <property type="term" value="P:peptidoglycan turnover"/>
    <property type="evidence" value="ECO:0007669"/>
    <property type="project" value="InterPro"/>
</dbReference>
<dbReference type="SUPFAM" id="SSF53067">
    <property type="entry name" value="Actin-like ATPase domain"/>
    <property type="match status" value="1"/>
</dbReference>
<sequence length="351" mass="39125">MNHQCYNVIGVMSGTSLDAIDLIYVRLVRDQSWNFHILKVKSIEYDEIWRTRLSEAINLSVADLKALEYDYTVYLGNCINEFIQENQFNDLLAICSHGHTVHHKPEKGYTLQIGNLPLLAQLIKHRVICDFRTQDVLLGGQGAPLVPIGDYFLFDDFDFCLNLGGFANISYGSNNTRLAFDIVPVNVVLNHFANILGANYDDKGAFAKAGKVNSEVLSQLNNLSFYKLDGPKSLGVEWVDEFIWNIIKSIDSPLNAIATFTEHVAIQIADILLPESAVLVTGGGAYNEYLINRISYHSNADLIIPDNSLIEYKEALIFAFLGVLKLRNENNCLASVTGASKDHSSGEIYLP</sequence>
<protein>
    <submittedName>
        <fullName evidence="1">Anhydro-N-acetylmuramic acid kinase</fullName>
    </submittedName>
</protein>
<organism evidence="1 2">
    <name type="scientific">Nonlabens arenilitoris</name>
    <dbReference type="NCBI Taxonomy" id="1217969"/>
    <lineage>
        <taxon>Bacteria</taxon>
        <taxon>Pseudomonadati</taxon>
        <taxon>Bacteroidota</taxon>
        <taxon>Flavobacteriia</taxon>
        <taxon>Flavobacteriales</taxon>
        <taxon>Flavobacteriaceae</taxon>
        <taxon>Nonlabens</taxon>
    </lineage>
</organism>
<dbReference type="OrthoDB" id="9763949at2"/>
<comment type="caution">
    <text evidence="1">The sequence shown here is derived from an EMBL/GenBank/DDBJ whole genome shotgun (WGS) entry which is preliminary data.</text>
</comment>
<keyword evidence="1" id="KW-0808">Transferase</keyword>